<reference evidence="14" key="2">
    <citation type="journal article" date="2021" name="PeerJ">
        <title>Extensive microbial diversity within the chicken gut microbiome revealed by metagenomics and culture.</title>
        <authorList>
            <person name="Gilroy R."/>
            <person name="Ravi A."/>
            <person name="Getino M."/>
            <person name="Pursley I."/>
            <person name="Horton D.L."/>
            <person name="Alikhan N.F."/>
            <person name="Baker D."/>
            <person name="Gharbi K."/>
            <person name="Hall N."/>
            <person name="Watson M."/>
            <person name="Adriaenssens E.M."/>
            <person name="Foster-Nyarko E."/>
            <person name="Jarju S."/>
            <person name="Secka A."/>
            <person name="Antonio M."/>
            <person name="Oren A."/>
            <person name="Chaudhuri R.R."/>
            <person name="La Ragione R."/>
            <person name="Hildebrand F."/>
            <person name="Pallen M.J."/>
        </authorList>
    </citation>
    <scope>NUCLEOTIDE SEQUENCE</scope>
    <source>
        <strain evidence="14">ChiGjej2B2-12916</strain>
    </source>
</reference>
<evidence type="ECO:0000256" key="6">
    <source>
        <dbReference type="ARBA" id="ARBA00022840"/>
    </source>
</evidence>
<name>A0A9D0YTI8_9FIRM</name>
<dbReference type="Pfam" id="PF00750">
    <property type="entry name" value="tRNA-synt_1d"/>
    <property type="match status" value="1"/>
</dbReference>
<dbReference type="FunFam" id="1.10.730.10:FF:000008">
    <property type="entry name" value="Arginine--tRNA ligase"/>
    <property type="match status" value="1"/>
</dbReference>
<dbReference type="SUPFAM" id="SSF47323">
    <property type="entry name" value="Anticodon-binding domain of a subclass of class I aminoacyl-tRNA synthetases"/>
    <property type="match status" value="1"/>
</dbReference>
<dbReference type="InterPro" id="IPR001278">
    <property type="entry name" value="Arg-tRNA-ligase"/>
</dbReference>
<evidence type="ECO:0000259" key="12">
    <source>
        <dbReference type="SMART" id="SM00836"/>
    </source>
</evidence>
<dbReference type="InterPro" id="IPR035684">
    <property type="entry name" value="ArgRS_core"/>
</dbReference>
<dbReference type="Gene3D" id="3.30.1360.70">
    <property type="entry name" value="Arginyl tRNA synthetase N-terminal domain"/>
    <property type="match status" value="1"/>
</dbReference>
<dbReference type="PANTHER" id="PTHR11956">
    <property type="entry name" value="ARGINYL-TRNA SYNTHETASE"/>
    <property type="match status" value="1"/>
</dbReference>
<comment type="caution">
    <text evidence="14">The sequence shown here is derived from an EMBL/GenBank/DDBJ whole genome shotgun (WGS) entry which is preliminary data.</text>
</comment>
<dbReference type="SMART" id="SM01016">
    <property type="entry name" value="Arg_tRNA_synt_N"/>
    <property type="match status" value="1"/>
</dbReference>
<evidence type="ECO:0000256" key="8">
    <source>
        <dbReference type="ARBA" id="ARBA00023146"/>
    </source>
</evidence>
<protein>
    <recommendedName>
        <fullName evidence="10">Arginine--tRNA ligase</fullName>
        <ecNumber evidence="10">6.1.1.19</ecNumber>
    </recommendedName>
    <alternativeName>
        <fullName evidence="10">Arginyl-tRNA synthetase</fullName>
        <shortName evidence="10">ArgRS</shortName>
    </alternativeName>
</protein>
<dbReference type="EC" id="6.1.1.19" evidence="10"/>
<feature type="domain" description="DALR anticodon binding" evidence="12">
    <location>
        <begin position="462"/>
        <end position="582"/>
    </location>
</feature>
<dbReference type="PRINTS" id="PR01038">
    <property type="entry name" value="TRNASYNTHARG"/>
</dbReference>
<comment type="subcellular location">
    <subcellularLocation>
        <location evidence="1 10">Cytoplasm</location>
    </subcellularLocation>
</comment>
<dbReference type="Pfam" id="PF03485">
    <property type="entry name" value="Arg_tRNA_synt_N"/>
    <property type="match status" value="1"/>
</dbReference>
<comment type="catalytic activity">
    <reaction evidence="9 10">
        <text>tRNA(Arg) + L-arginine + ATP = L-arginyl-tRNA(Arg) + AMP + diphosphate</text>
        <dbReference type="Rhea" id="RHEA:20301"/>
        <dbReference type="Rhea" id="RHEA-COMP:9658"/>
        <dbReference type="Rhea" id="RHEA-COMP:9673"/>
        <dbReference type="ChEBI" id="CHEBI:30616"/>
        <dbReference type="ChEBI" id="CHEBI:32682"/>
        <dbReference type="ChEBI" id="CHEBI:33019"/>
        <dbReference type="ChEBI" id="CHEBI:78442"/>
        <dbReference type="ChEBI" id="CHEBI:78513"/>
        <dbReference type="ChEBI" id="CHEBI:456215"/>
        <dbReference type="EC" id="6.1.1.19"/>
    </reaction>
</comment>
<dbReference type="GO" id="GO:0005524">
    <property type="term" value="F:ATP binding"/>
    <property type="evidence" value="ECO:0007669"/>
    <property type="project" value="UniProtKB-UniRule"/>
</dbReference>
<evidence type="ECO:0000256" key="7">
    <source>
        <dbReference type="ARBA" id="ARBA00022917"/>
    </source>
</evidence>
<evidence type="ECO:0000256" key="3">
    <source>
        <dbReference type="ARBA" id="ARBA00022490"/>
    </source>
</evidence>
<dbReference type="EMBL" id="DVFO01000102">
    <property type="protein sequence ID" value="HIQ61784.1"/>
    <property type="molecule type" value="Genomic_DNA"/>
</dbReference>
<dbReference type="SUPFAM" id="SSF55190">
    <property type="entry name" value="Arginyl-tRNA synthetase (ArgRS), N-terminal 'additional' domain"/>
    <property type="match status" value="1"/>
</dbReference>
<keyword evidence="7 10" id="KW-0648">Protein biosynthesis</keyword>
<keyword evidence="6 10" id="KW-0067">ATP-binding</keyword>
<dbReference type="Proteomes" id="UP000886879">
    <property type="component" value="Unassembled WGS sequence"/>
</dbReference>
<dbReference type="GO" id="GO:0005737">
    <property type="term" value="C:cytoplasm"/>
    <property type="evidence" value="ECO:0007669"/>
    <property type="project" value="UniProtKB-SubCell"/>
</dbReference>
<accession>A0A9D0YTI8</accession>
<comment type="similarity">
    <text evidence="2 10 11">Belongs to the class-I aminoacyl-tRNA synthetase family.</text>
</comment>
<dbReference type="InterPro" id="IPR005148">
    <property type="entry name" value="Arg-tRNA-synth_N"/>
</dbReference>
<evidence type="ECO:0000256" key="4">
    <source>
        <dbReference type="ARBA" id="ARBA00022598"/>
    </source>
</evidence>
<evidence type="ECO:0000256" key="5">
    <source>
        <dbReference type="ARBA" id="ARBA00022741"/>
    </source>
</evidence>
<dbReference type="PROSITE" id="PS00178">
    <property type="entry name" value="AA_TRNA_LIGASE_I"/>
    <property type="match status" value="1"/>
</dbReference>
<dbReference type="HAMAP" id="MF_00123">
    <property type="entry name" value="Arg_tRNA_synth"/>
    <property type="match status" value="1"/>
</dbReference>
<keyword evidence="5 10" id="KW-0547">Nucleotide-binding</keyword>
<evidence type="ECO:0000313" key="15">
    <source>
        <dbReference type="Proteomes" id="UP000886879"/>
    </source>
</evidence>
<evidence type="ECO:0000256" key="9">
    <source>
        <dbReference type="ARBA" id="ARBA00049339"/>
    </source>
</evidence>
<dbReference type="InterPro" id="IPR009080">
    <property type="entry name" value="tRNAsynth_Ia_anticodon-bd"/>
</dbReference>
<dbReference type="PANTHER" id="PTHR11956:SF5">
    <property type="entry name" value="ARGININE--TRNA LIGASE, CYTOPLASMIC"/>
    <property type="match status" value="1"/>
</dbReference>
<keyword evidence="4 10" id="KW-0436">Ligase</keyword>
<dbReference type="NCBIfam" id="TIGR00456">
    <property type="entry name" value="argS"/>
    <property type="match status" value="1"/>
</dbReference>
<keyword evidence="8 10" id="KW-0030">Aminoacyl-tRNA synthetase</keyword>
<dbReference type="InterPro" id="IPR036695">
    <property type="entry name" value="Arg-tRNA-synth_N_sf"/>
</dbReference>
<dbReference type="CDD" id="cd00671">
    <property type="entry name" value="ArgRS_core"/>
    <property type="match status" value="1"/>
</dbReference>
<dbReference type="SUPFAM" id="SSF52374">
    <property type="entry name" value="Nucleotidylyl transferase"/>
    <property type="match status" value="1"/>
</dbReference>
<dbReference type="Gene3D" id="3.40.50.620">
    <property type="entry name" value="HUPs"/>
    <property type="match status" value="1"/>
</dbReference>
<sequence length="582" mass="64652">MANLIQTARDQVAELTQKAYEKAAAQGLLPQGETIRGTVEVPKDSRNGDFASSFAMAGAKALKMAPRAIAQIILDNLALEGTLFQRAEIAGPGFLNFFYSPNWYQQVLGAVEADPAGYGSSDVGHGQKVMVEFVSANPTGPMHMGNARGGVLGDTLANVLSRVGYNTWKEFYVNDAGNQVHKFAQSIHARYMQIILGEDGYEFPEKGYQGEDIKELAQAFYAVHGDSYKDAPEEKWLEDMSAFGLERNIPKMKADLNKYGIEYDQWFLESELHNSGYVAQTVDLLAQKGWTYEKDGALWLDTTGLLKEKYLREGRSQEQVDKLDLKDDVLRRANGFYTYFAADIAYHRNKFEERHFDKVINVWGADHHGHVARLQAALDGLGLDGSNRLVIVLMQLVNLLQDGKPVRMSKRTGKAIALHDLLDEISVDAARYYFNNRASTSPLDFDLDLAVRQDSDNPVYYVQYAHARICSLIANLAAEGVQVPACADVDAALLSTEEERGLIKTLAQYPNEIAQAAQHYDPSRINRYLTGLAGDFHRFYNACRIKGEEPQVQAARLKLAHTVRLVLANGLGLLGVTAPEKM</sequence>
<dbReference type="CDD" id="cd07956">
    <property type="entry name" value="Anticodon_Ia_Arg"/>
    <property type="match status" value="1"/>
</dbReference>
<dbReference type="Gene3D" id="1.10.730.10">
    <property type="entry name" value="Isoleucyl-tRNA Synthetase, Domain 1"/>
    <property type="match status" value="1"/>
</dbReference>
<dbReference type="AlphaFoldDB" id="A0A9D0YTI8"/>
<dbReference type="InterPro" id="IPR001412">
    <property type="entry name" value="aa-tRNA-synth_I_CS"/>
</dbReference>
<reference evidence="14" key="1">
    <citation type="submission" date="2020-10" db="EMBL/GenBank/DDBJ databases">
        <authorList>
            <person name="Gilroy R."/>
        </authorList>
    </citation>
    <scope>NUCLEOTIDE SEQUENCE</scope>
    <source>
        <strain evidence="14">ChiGjej2B2-12916</strain>
    </source>
</reference>
<gene>
    <name evidence="10" type="primary">argS</name>
    <name evidence="14" type="ORF">IAD31_09365</name>
</gene>
<dbReference type="InterPro" id="IPR008909">
    <property type="entry name" value="DALR_anticod-bd"/>
</dbReference>
<evidence type="ECO:0000313" key="14">
    <source>
        <dbReference type="EMBL" id="HIQ61784.1"/>
    </source>
</evidence>
<dbReference type="SMART" id="SM00836">
    <property type="entry name" value="DALR_1"/>
    <property type="match status" value="1"/>
</dbReference>
<comment type="subunit">
    <text evidence="10">Monomer.</text>
</comment>
<evidence type="ECO:0000259" key="13">
    <source>
        <dbReference type="SMART" id="SM01016"/>
    </source>
</evidence>
<evidence type="ECO:0000256" key="2">
    <source>
        <dbReference type="ARBA" id="ARBA00005594"/>
    </source>
</evidence>
<evidence type="ECO:0000256" key="10">
    <source>
        <dbReference type="HAMAP-Rule" id="MF_00123"/>
    </source>
</evidence>
<evidence type="ECO:0000256" key="11">
    <source>
        <dbReference type="RuleBase" id="RU363038"/>
    </source>
</evidence>
<organism evidence="14 15">
    <name type="scientific">Candidatus Enterenecus faecium</name>
    <dbReference type="NCBI Taxonomy" id="2840780"/>
    <lineage>
        <taxon>Bacteria</taxon>
        <taxon>Bacillati</taxon>
        <taxon>Bacillota</taxon>
        <taxon>Clostridia</taxon>
        <taxon>Eubacteriales</taxon>
        <taxon>Candidatus Enterenecus</taxon>
    </lineage>
</organism>
<proteinExistence type="inferred from homology"/>
<dbReference type="InterPro" id="IPR014729">
    <property type="entry name" value="Rossmann-like_a/b/a_fold"/>
</dbReference>
<keyword evidence="3 10" id="KW-0963">Cytoplasm</keyword>
<feature type="domain" description="Arginyl tRNA synthetase N-terminal" evidence="13">
    <location>
        <begin position="6"/>
        <end position="99"/>
    </location>
</feature>
<dbReference type="GO" id="GO:0006420">
    <property type="term" value="P:arginyl-tRNA aminoacylation"/>
    <property type="evidence" value="ECO:0007669"/>
    <property type="project" value="UniProtKB-UniRule"/>
</dbReference>
<dbReference type="Pfam" id="PF05746">
    <property type="entry name" value="DALR_1"/>
    <property type="match status" value="1"/>
</dbReference>
<evidence type="ECO:0000256" key="1">
    <source>
        <dbReference type="ARBA" id="ARBA00004496"/>
    </source>
</evidence>
<feature type="short sequence motif" description="'HIGH' region" evidence="10">
    <location>
        <begin position="136"/>
        <end position="146"/>
    </location>
</feature>
<dbReference type="GO" id="GO:0004814">
    <property type="term" value="F:arginine-tRNA ligase activity"/>
    <property type="evidence" value="ECO:0007669"/>
    <property type="project" value="UniProtKB-UniRule"/>
</dbReference>